<organism evidence="2 3">
    <name type="scientific">Ambrosia artemisiifolia</name>
    <name type="common">Common ragweed</name>
    <dbReference type="NCBI Taxonomy" id="4212"/>
    <lineage>
        <taxon>Eukaryota</taxon>
        <taxon>Viridiplantae</taxon>
        <taxon>Streptophyta</taxon>
        <taxon>Embryophyta</taxon>
        <taxon>Tracheophyta</taxon>
        <taxon>Spermatophyta</taxon>
        <taxon>Magnoliopsida</taxon>
        <taxon>eudicotyledons</taxon>
        <taxon>Gunneridae</taxon>
        <taxon>Pentapetalae</taxon>
        <taxon>asterids</taxon>
        <taxon>campanulids</taxon>
        <taxon>Asterales</taxon>
        <taxon>Asteraceae</taxon>
        <taxon>Asteroideae</taxon>
        <taxon>Heliantheae alliance</taxon>
        <taxon>Heliantheae</taxon>
        <taxon>Ambrosia</taxon>
    </lineage>
</organism>
<dbReference type="InterPro" id="IPR013784">
    <property type="entry name" value="Carb-bd-like_fold"/>
</dbReference>
<name>A0AAD5C0P4_AMBAR</name>
<gene>
    <name evidence="2" type="ORF">M8C21_017049</name>
</gene>
<evidence type="ECO:0000313" key="3">
    <source>
        <dbReference type="Proteomes" id="UP001206925"/>
    </source>
</evidence>
<sequence>MILSLTTNFSLCTYRLQQEYCSLYSPYYQLPHVLCFAETRMAKLEEESNRLKQEAVEIYKEFLKDHVIGVWPLASSGVVGLELKWKDSNLTLTTIKHGLGMLPVRDVRLIMGHEIKTLKRIWFLSVINDAIVGDELIWGGSLTVPAGFEAEYSYYVVDDQKNVLRWEGGNKRKLVVPDNTCLRLVVVEVSVDQIGTTLDAQSQIIKMLLTALDFFIRLF</sequence>
<evidence type="ECO:0000259" key="1">
    <source>
        <dbReference type="Pfam" id="PF00686"/>
    </source>
</evidence>
<dbReference type="GO" id="GO:2001070">
    <property type="term" value="F:starch binding"/>
    <property type="evidence" value="ECO:0007669"/>
    <property type="project" value="InterPro"/>
</dbReference>
<protein>
    <recommendedName>
        <fullName evidence="1">CBM20 domain-containing protein</fullName>
    </recommendedName>
</protein>
<keyword evidence="3" id="KW-1185">Reference proteome</keyword>
<dbReference type="SUPFAM" id="SSF49452">
    <property type="entry name" value="Starch-binding domain-like"/>
    <property type="match status" value="1"/>
</dbReference>
<dbReference type="Proteomes" id="UP001206925">
    <property type="component" value="Unassembled WGS sequence"/>
</dbReference>
<dbReference type="EMBL" id="JAMZMK010010050">
    <property type="protein sequence ID" value="KAI7733263.1"/>
    <property type="molecule type" value="Genomic_DNA"/>
</dbReference>
<dbReference type="InterPro" id="IPR013783">
    <property type="entry name" value="Ig-like_fold"/>
</dbReference>
<dbReference type="Pfam" id="PF00686">
    <property type="entry name" value="CBM_20"/>
    <property type="match status" value="1"/>
</dbReference>
<reference evidence="2" key="1">
    <citation type="submission" date="2022-06" db="EMBL/GenBank/DDBJ databases">
        <title>Uncovering the hologenomic basis of an extraordinary plant invasion.</title>
        <authorList>
            <person name="Bieker V.C."/>
            <person name="Martin M.D."/>
            <person name="Gilbert T."/>
            <person name="Hodgins K."/>
            <person name="Battlay P."/>
            <person name="Petersen B."/>
            <person name="Wilson J."/>
        </authorList>
    </citation>
    <scope>NUCLEOTIDE SEQUENCE</scope>
    <source>
        <strain evidence="2">AA19_3_7</strain>
        <tissue evidence="2">Leaf</tissue>
    </source>
</reference>
<accession>A0AAD5C0P4</accession>
<feature type="domain" description="CBM20" evidence="1">
    <location>
        <begin position="134"/>
        <end position="179"/>
    </location>
</feature>
<dbReference type="Gene3D" id="2.60.40.10">
    <property type="entry name" value="Immunoglobulins"/>
    <property type="match status" value="1"/>
</dbReference>
<dbReference type="InterPro" id="IPR002044">
    <property type="entry name" value="CBM20"/>
</dbReference>
<dbReference type="AlphaFoldDB" id="A0AAD5C0P4"/>
<proteinExistence type="predicted"/>
<comment type="caution">
    <text evidence="2">The sequence shown here is derived from an EMBL/GenBank/DDBJ whole genome shotgun (WGS) entry which is preliminary data.</text>
</comment>
<evidence type="ECO:0000313" key="2">
    <source>
        <dbReference type="EMBL" id="KAI7733263.1"/>
    </source>
</evidence>